<dbReference type="GO" id="GO:0015144">
    <property type="term" value="F:carbohydrate transmembrane transporter activity"/>
    <property type="evidence" value="ECO:0007669"/>
    <property type="project" value="InterPro"/>
</dbReference>
<keyword evidence="5" id="KW-0472">Membrane</keyword>
<feature type="signal peptide" evidence="5">
    <location>
        <begin position="1"/>
        <end position="19"/>
    </location>
</feature>
<dbReference type="PROSITE" id="PS51257">
    <property type="entry name" value="PROKAR_LIPOPROTEIN"/>
    <property type="match status" value="1"/>
</dbReference>
<evidence type="ECO:0000256" key="1">
    <source>
        <dbReference type="ARBA" id="ARBA00008520"/>
    </source>
</evidence>
<dbReference type="GO" id="GO:0015768">
    <property type="term" value="P:maltose transport"/>
    <property type="evidence" value="ECO:0007669"/>
    <property type="project" value="TreeGrafter"/>
</dbReference>
<comment type="subcellular location">
    <subcellularLocation>
        <location evidence="5">Cell membrane</location>
        <topology evidence="5">Lipid-anchor</topology>
    </subcellularLocation>
</comment>
<keyword evidence="5" id="KW-0449">Lipoprotein</keyword>
<reference evidence="6 7" key="1">
    <citation type="submission" date="2015-11" db="EMBL/GenBank/DDBJ databases">
        <title>Bacillus caseinolyticus sp nov.</title>
        <authorList>
            <person name="Dastager S.G."/>
            <person name="Mawlankar R."/>
        </authorList>
    </citation>
    <scope>NUCLEOTIDE SEQUENCE [LARGE SCALE GENOMIC DNA]</scope>
    <source>
        <strain evidence="6 7">SGD-V-76</strain>
    </source>
</reference>
<keyword evidence="4 5" id="KW-0732">Signal</keyword>
<evidence type="ECO:0000256" key="2">
    <source>
        <dbReference type="ARBA" id="ARBA00022448"/>
    </source>
</evidence>
<dbReference type="EMBL" id="LNQP01000007">
    <property type="protein sequence ID" value="KSU89248.1"/>
    <property type="molecule type" value="Genomic_DNA"/>
</dbReference>
<evidence type="ECO:0000256" key="5">
    <source>
        <dbReference type="RuleBase" id="RU365005"/>
    </source>
</evidence>
<protein>
    <recommendedName>
        <fullName evidence="5">Maltodextrin-binding protein</fullName>
    </recommendedName>
</protein>
<dbReference type="PANTHER" id="PTHR30061:SF50">
    <property type="entry name" value="MALTOSE_MALTODEXTRIN-BINDING PERIPLASMIC PROTEIN"/>
    <property type="match status" value="1"/>
</dbReference>
<dbReference type="Gene3D" id="3.40.190.10">
    <property type="entry name" value="Periplasmic binding protein-like II"/>
    <property type="match status" value="2"/>
</dbReference>
<dbReference type="PRINTS" id="PR00181">
    <property type="entry name" value="MALTOSEBP"/>
</dbReference>
<dbReference type="InterPro" id="IPR006059">
    <property type="entry name" value="SBP"/>
</dbReference>
<keyword evidence="3 5" id="KW-0762">Sugar transport</keyword>
<feature type="chain" id="PRO_5039744206" description="Maltodextrin-binding protein" evidence="5">
    <location>
        <begin position="20"/>
        <end position="423"/>
    </location>
</feature>
<dbReference type="PANTHER" id="PTHR30061">
    <property type="entry name" value="MALTOSE-BINDING PERIPLASMIC PROTEIN"/>
    <property type="match status" value="1"/>
</dbReference>
<dbReference type="GO" id="GO:0055052">
    <property type="term" value="C:ATP-binding cassette (ABC) transporter complex, substrate-binding subunit-containing"/>
    <property type="evidence" value="ECO:0007669"/>
    <property type="project" value="TreeGrafter"/>
</dbReference>
<keyword evidence="2 5" id="KW-0813">Transport</keyword>
<dbReference type="GO" id="GO:1901982">
    <property type="term" value="F:maltose binding"/>
    <property type="evidence" value="ECO:0007669"/>
    <property type="project" value="TreeGrafter"/>
</dbReference>
<dbReference type="SUPFAM" id="SSF53850">
    <property type="entry name" value="Periplasmic binding protein-like II"/>
    <property type="match status" value="1"/>
</dbReference>
<evidence type="ECO:0000256" key="4">
    <source>
        <dbReference type="ARBA" id="ARBA00022729"/>
    </source>
</evidence>
<organism evidence="6 7">
    <name type="scientific">Priestia veravalensis</name>
    <dbReference type="NCBI Taxonomy" id="1414648"/>
    <lineage>
        <taxon>Bacteria</taxon>
        <taxon>Bacillati</taxon>
        <taxon>Bacillota</taxon>
        <taxon>Bacilli</taxon>
        <taxon>Bacillales</taxon>
        <taxon>Bacillaceae</taxon>
        <taxon>Priestia</taxon>
    </lineage>
</organism>
<proteinExistence type="inferred from homology"/>
<comment type="similarity">
    <text evidence="1 5">Belongs to the bacterial solute-binding protein 1 family.</text>
</comment>
<dbReference type="RefSeq" id="WP_025910242.1">
    <property type="nucleotide sequence ID" value="NZ_KQ758629.1"/>
</dbReference>
<evidence type="ECO:0000256" key="3">
    <source>
        <dbReference type="ARBA" id="ARBA00022597"/>
    </source>
</evidence>
<dbReference type="Pfam" id="PF13416">
    <property type="entry name" value="SBP_bac_8"/>
    <property type="match status" value="1"/>
</dbReference>
<name>A0A0V8JRJ5_9BACI</name>
<dbReference type="GO" id="GO:0042956">
    <property type="term" value="P:maltodextrin transmembrane transport"/>
    <property type="evidence" value="ECO:0007669"/>
    <property type="project" value="TreeGrafter"/>
</dbReference>
<dbReference type="AlphaFoldDB" id="A0A0V8JRJ5"/>
<keyword evidence="7" id="KW-1185">Reference proteome</keyword>
<accession>A0A0V8JRJ5</accession>
<dbReference type="Proteomes" id="UP000053681">
    <property type="component" value="Unassembled WGS sequence"/>
</dbReference>
<evidence type="ECO:0000313" key="7">
    <source>
        <dbReference type="Proteomes" id="UP000053681"/>
    </source>
</evidence>
<sequence length="423" mass="45686">MKKALSVFMTSALTVGMLAACGPEEGATSTTPGSGSGGEKPEKLVVWEDKDKGPALDYAIKSFEKEHGIKIEYKEVETTKIQEQLALDGPAGTAPDVVTIPHDNIGPAVTKGLLAELTTTSDETTSRFSESSIDAMTFDGKLYGLPKATETPVLVYNKAFMKEAPKTMDELKAFSEDFTKDGKYGFLALLDNYYFAHGFLSGYGGYVFGEKDGSFDTKDLGVNNAEAVEAVDYINTWYQDKLLPNGIIGENGGSALDGLFNEGKVASVMNGAWSFQGYKAAGIDIGAAPMPKLPNGEPVKTFMGVKGWNVTSFSTNKEWAEKFIDHITNDENAKKRFELTQEIPPNTALLEDPIIKDNELASAVAMQSQDAVPMPSIPEMSEVWPPMQSAVQTVITGKADSKKALDEARKTIEENIKANHSGK</sequence>
<dbReference type="InterPro" id="IPR006060">
    <property type="entry name" value="Maltose/Cyclodextrin-bd"/>
</dbReference>
<keyword evidence="5" id="KW-1003">Cell membrane</keyword>
<evidence type="ECO:0000313" key="6">
    <source>
        <dbReference type="EMBL" id="KSU89248.1"/>
    </source>
</evidence>
<gene>
    <name evidence="6" type="ORF">AS180_02870</name>
</gene>
<comment type="caution">
    <text evidence="6">The sequence shown here is derived from an EMBL/GenBank/DDBJ whole genome shotgun (WGS) entry which is preliminary data.</text>
</comment>